<keyword evidence="2" id="KW-0433">Leucine-rich repeat</keyword>
<dbReference type="SMART" id="SM00369">
    <property type="entry name" value="LRR_TYP"/>
    <property type="match status" value="5"/>
</dbReference>
<dbReference type="InterPro" id="IPR032675">
    <property type="entry name" value="LRR_dom_sf"/>
</dbReference>
<evidence type="ECO:0000313" key="6">
    <source>
        <dbReference type="EMBL" id="CAD9361122.1"/>
    </source>
</evidence>
<gene>
    <name evidence="6" type="ORF">OSIN01602_LOCUS21442</name>
</gene>
<proteinExistence type="predicted"/>
<dbReference type="InterPro" id="IPR003591">
    <property type="entry name" value="Leu-rich_rpt_typical-subtyp"/>
</dbReference>
<dbReference type="Pfam" id="PF00560">
    <property type="entry name" value="LRR_1"/>
    <property type="match status" value="4"/>
</dbReference>
<accession>A0A7S2A8M2</accession>
<evidence type="ECO:0000256" key="5">
    <source>
        <dbReference type="SAM" id="Phobius"/>
    </source>
</evidence>
<evidence type="ECO:0008006" key="7">
    <source>
        <dbReference type="Google" id="ProtNLM"/>
    </source>
</evidence>
<dbReference type="PANTHER" id="PTHR48059:SF30">
    <property type="entry name" value="OS06G0587000 PROTEIN"/>
    <property type="match status" value="1"/>
</dbReference>
<sequence>MTQTESFCVPFFLLTEHIHTMAKQKVSNSAGSETDSTCDDNNHSFRTTRSYETAEVNVERRAIVDGGVGAILGHDKINHATDSLGLIELDNAVDHPVTNLDPPDPPPLQHANEVEFQRPARRPGAIWIDSSGATRVPPAVVEDQETPREVAIASTSCYVIVTINSVVAHSFAWQRIKERIRDMALTAPVVEGIPIPNPPDATDKSLLQKAACYHHTQITVGIIICVLFGAIVGAIASVVTMNGAHVATEKNDYDALLQNHSDYFKELWKAVGIISTKDFLSDPESSQFAALSWMAYEDKLGPFQVGSDKAIQRYVMALFYFATHGEHWFGVKPSQAASTHCNIYSSTCWDNFEGIEMERAEAVPYLSTEWHECHWEGVGCYEESDIVGAISMIDHNLTGSIPTDISALLKLQHLQLQKNKIVGTIPDSFRNMGSLKSLLLSLNDFTGSIPDIFQALPDIAYLGFSGNPLTGTIPPSINGLKSLKRLYAAFTGLNGTLPFDFNTLPSLEYLVLHQNNFSGPIPSSIGDWKNPTYLTISGSSLTGTIPDSIGRLSSIKVIYLGANFLSGTIPPSLFGLKELRALALGENLISGTVPDEVGNSTHLQRLIMDNMLLEGSIPSSMGNLRELSLLRLDSNNLTGTVPASIGNNTLLKYLVVRENNLSGTLPETLKNVSQFELVDVSRNDLTGSINFFCNKGISYISADCGSSSPEVVCSCCSFCCDDIKDDATCKLDFSDIALCRGSDFGTVVCGGG</sequence>
<dbReference type="FunFam" id="3.80.10.10:FF:000383">
    <property type="entry name" value="Leucine-rich repeat receptor protein kinase EMS1"/>
    <property type="match status" value="1"/>
</dbReference>
<keyword evidence="5" id="KW-0812">Transmembrane</keyword>
<dbReference type="AlphaFoldDB" id="A0A7S2A8M2"/>
<keyword evidence="4 5" id="KW-0472">Membrane</keyword>
<dbReference type="InterPro" id="IPR001611">
    <property type="entry name" value="Leu-rich_rpt"/>
</dbReference>
<protein>
    <recommendedName>
        <fullName evidence="7">Leucine-rich repeat-containing N-terminal plant-type domain-containing protein</fullName>
    </recommendedName>
</protein>
<dbReference type="Gene3D" id="3.80.10.10">
    <property type="entry name" value="Ribonuclease Inhibitor"/>
    <property type="match status" value="3"/>
</dbReference>
<dbReference type="PANTHER" id="PTHR48059">
    <property type="entry name" value="POLYGALACTURONASE INHIBITOR 1"/>
    <property type="match status" value="1"/>
</dbReference>
<reference evidence="6" key="1">
    <citation type="submission" date="2021-01" db="EMBL/GenBank/DDBJ databases">
        <authorList>
            <person name="Corre E."/>
            <person name="Pelletier E."/>
            <person name="Niang G."/>
            <person name="Scheremetjew M."/>
            <person name="Finn R."/>
            <person name="Kale V."/>
            <person name="Holt S."/>
            <person name="Cochrane G."/>
            <person name="Meng A."/>
            <person name="Brown T."/>
            <person name="Cohen L."/>
        </authorList>
    </citation>
    <scope>NUCLEOTIDE SEQUENCE</scope>
    <source>
        <strain evidence="6">Grunow 1884</strain>
    </source>
</reference>
<feature type="transmembrane region" description="Helical" evidence="5">
    <location>
        <begin position="218"/>
        <end position="241"/>
    </location>
</feature>
<organism evidence="6">
    <name type="scientific">Trieres chinensis</name>
    <name type="common">Marine centric diatom</name>
    <name type="synonym">Odontella sinensis</name>
    <dbReference type="NCBI Taxonomy" id="1514140"/>
    <lineage>
        <taxon>Eukaryota</taxon>
        <taxon>Sar</taxon>
        <taxon>Stramenopiles</taxon>
        <taxon>Ochrophyta</taxon>
        <taxon>Bacillariophyta</taxon>
        <taxon>Mediophyceae</taxon>
        <taxon>Biddulphiophycidae</taxon>
        <taxon>Eupodiscales</taxon>
        <taxon>Parodontellaceae</taxon>
        <taxon>Trieres</taxon>
    </lineage>
</organism>
<evidence type="ECO:0000256" key="1">
    <source>
        <dbReference type="ARBA" id="ARBA00004196"/>
    </source>
</evidence>
<dbReference type="FunFam" id="3.80.10.10:FF:000095">
    <property type="entry name" value="LRR receptor-like serine/threonine-protein kinase GSO1"/>
    <property type="match status" value="1"/>
</dbReference>
<evidence type="ECO:0000256" key="4">
    <source>
        <dbReference type="ARBA" id="ARBA00023136"/>
    </source>
</evidence>
<name>A0A7S2A8M2_TRICV</name>
<dbReference type="SUPFAM" id="SSF52058">
    <property type="entry name" value="L domain-like"/>
    <property type="match status" value="1"/>
</dbReference>
<evidence type="ECO:0000256" key="3">
    <source>
        <dbReference type="ARBA" id="ARBA00022737"/>
    </source>
</evidence>
<evidence type="ECO:0000256" key="2">
    <source>
        <dbReference type="ARBA" id="ARBA00022614"/>
    </source>
</evidence>
<dbReference type="InterPro" id="IPR051848">
    <property type="entry name" value="PGIP"/>
</dbReference>
<comment type="subcellular location">
    <subcellularLocation>
        <location evidence="1">Cell envelope</location>
    </subcellularLocation>
</comment>
<dbReference type="EMBL" id="HBGO01037021">
    <property type="protein sequence ID" value="CAD9361122.1"/>
    <property type="molecule type" value="Transcribed_RNA"/>
</dbReference>
<keyword evidence="3" id="KW-0677">Repeat</keyword>
<keyword evidence="5" id="KW-1133">Transmembrane helix</keyword>
<feature type="transmembrane region" description="Helical" evidence="5">
    <location>
        <begin position="150"/>
        <end position="173"/>
    </location>
</feature>